<dbReference type="SMART" id="SM00304">
    <property type="entry name" value="HAMP"/>
    <property type="match status" value="1"/>
</dbReference>
<organism evidence="13 14">
    <name type="scientific">Variimorphobacter saccharofermentans</name>
    <dbReference type="NCBI Taxonomy" id="2755051"/>
    <lineage>
        <taxon>Bacteria</taxon>
        <taxon>Bacillati</taxon>
        <taxon>Bacillota</taxon>
        <taxon>Clostridia</taxon>
        <taxon>Lachnospirales</taxon>
        <taxon>Lachnospiraceae</taxon>
        <taxon>Variimorphobacter</taxon>
    </lineage>
</organism>
<evidence type="ECO:0000256" key="10">
    <source>
        <dbReference type="SAM" id="Phobius"/>
    </source>
</evidence>
<evidence type="ECO:0000256" key="9">
    <source>
        <dbReference type="PROSITE-ProRule" id="PRU00284"/>
    </source>
</evidence>
<evidence type="ECO:0000256" key="6">
    <source>
        <dbReference type="ARBA" id="ARBA00023136"/>
    </source>
</evidence>
<evidence type="ECO:0000313" key="13">
    <source>
        <dbReference type="EMBL" id="MBB2183041.1"/>
    </source>
</evidence>
<dbReference type="Pfam" id="PF02743">
    <property type="entry name" value="dCache_1"/>
    <property type="match status" value="1"/>
</dbReference>
<evidence type="ECO:0000256" key="5">
    <source>
        <dbReference type="ARBA" id="ARBA00022989"/>
    </source>
</evidence>
<keyword evidence="5 10" id="KW-1133">Transmembrane helix</keyword>
<dbReference type="RefSeq" id="WP_228352725.1">
    <property type="nucleotide sequence ID" value="NZ_JACEGA010000001.1"/>
</dbReference>
<gene>
    <name evidence="13" type="ORF">H0486_09135</name>
</gene>
<keyword evidence="6 10" id="KW-0472">Membrane</keyword>
<accession>A0A839K2X7</accession>
<comment type="subcellular location">
    <subcellularLocation>
        <location evidence="1">Cell membrane</location>
        <topology evidence="1">Multi-pass membrane protein</topology>
    </subcellularLocation>
</comment>
<evidence type="ECO:0000256" key="1">
    <source>
        <dbReference type="ARBA" id="ARBA00004651"/>
    </source>
</evidence>
<feature type="domain" description="Methyl-accepting transducer" evidence="11">
    <location>
        <begin position="424"/>
        <end position="674"/>
    </location>
</feature>
<dbReference type="CDD" id="cd06225">
    <property type="entry name" value="HAMP"/>
    <property type="match status" value="1"/>
</dbReference>
<dbReference type="InterPro" id="IPR003660">
    <property type="entry name" value="HAMP_dom"/>
</dbReference>
<dbReference type="Gene3D" id="6.10.340.10">
    <property type="match status" value="1"/>
</dbReference>
<proteinExistence type="inferred from homology"/>
<feature type="transmembrane region" description="Helical" evidence="10">
    <location>
        <begin position="44"/>
        <end position="63"/>
    </location>
</feature>
<reference evidence="13 14" key="1">
    <citation type="submission" date="2020-07" db="EMBL/GenBank/DDBJ databases">
        <title>Characterization and genome sequencing of isolate MD1, a novel member within the family Lachnospiraceae.</title>
        <authorList>
            <person name="Rettenmaier R."/>
            <person name="Di Bello L."/>
            <person name="Zinser C."/>
            <person name="Scheitz K."/>
            <person name="Liebl W."/>
            <person name="Zverlov V."/>
        </authorList>
    </citation>
    <scope>NUCLEOTIDE SEQUENCE [LARGE SCALE GENOMIC DNA]</scope>
    <source>
        <strain evidence="13 14">MD1</strain>
    </source>
</reference>
<dbReference type="Gene3D" id="3.30.450.20">
    <property type="entry name" value="PAS domain"/>
    <property type="match status" value="2"/>
</dbReference>
<dbReference type="GO" id="GO:0007165">
    <property type="term" value="P:signal transduction"/>
    <property type="evidence" value="ECO:0007669"/>
    <property type="project" value="UniProtKB-KW"/>
</dbReference>
<dbReference type="Pfam" id="PF00672">
    <property type="entry name" value="HAMP"/>
    <property type="match status" value="1"/>
</dbReference>
<evidence type="ECO:0000256" key="8">
    <source>
        <dbReference type="ARBA" id="ARBA00029447"/>
    </source>
</evidence>
<name>A0A839K2X7_9FIRM</name>
<dbReference type="PROSITE" id="PS50885">
    <property type="entry name" value="HAMP"/>
    <property type="match status" value="1"/>
</dbReference>
<dbReference type="AlphaFoldDB" id="A0A839K2X7"/>
<dbReference type="GO" id="GO:0005886">
    <property type="term" value="C:plasma membrane"/>
    <property type="evidence" value="ECO:0007669"/>
    <property type="project" value="UniProtKB-SubCell"/>
</dbReference>
<dbReference type="PANTHER" id="PTHR32089:SF112">
    <property type="entry name" value="LYSOZYME-LIKE PROTEIN-RELATED"/>
    <property type="match status" value="1"/>
</dbReference>
<dbReference type="Pfam" id="PF00015">
    <property type="entry name" value="MCPsignal"/>
    <property type="match status" value="1"/>
</dbReference>
<keyword evidence="2" id="KW-1003">Cell membrane</keyword>
<keyword evidence="14" id="KW-1185">Reference proteome</keyword>
<evidence type="ECO:0000259" key="11">
    <source>
        <dbReference type="PROSITE" id="PS50111"/>
    </source>
</evidence>
<dbReference type="PROSITE" id="PS50111">
    <property type="entry name" value="CHEMOTAXIS_TRANSDUC_2"/>
    <property type="match status" value="1"/>
</dbReference>
<dbReference type="InterPro" id="IPR004089">
    <property type="entry name" value="MCPsignal_dom"/>
</dbReference>
<evidence type="ECO:0000256" key="3">
    <source>
        <dbReference type="ARBA" id="ARBA00022500"/>
    </source>
</evidence>
<dbReference type="InterPro" id="IPR033479">
    <property type="entry name" value="dCache_1"/>
</dbReference>
<keyword evidence="4 10" id="KW-0812">Transmembrane</keyword>
<dbReference type="SMART" id="SM00283">
    <property type="entry name" value="MA"/>
    <property type="match status" value="1"/>
</dbReference>
<feature type="transmembrane region" description="Helical" evidence="10">
    <location>
        <begin position="331"/>
        <end position="355"/>
    </location>
</feature>
<dbReference type="SUPFAM" id="SSF58104">
    <property type="entry name" value="Methyl-accepting chemotaxis protein (MCP) signaling domain"/>
    <property type="match status" value="1"/>
</dbReference>
<keyword evidence="7 9" id="KW-0807">Transducer</keyword>
<comment type="similarity">
    <text evidence="8">Belongs to the methyl-accepting chemotaxis (MCP) protein family.</text>
</comment>
<dbReference type="EMBL" id="JACEGA010000001">
    <property type="protein sequence ID" value="MBB2183041.1"/>
    <property type="molecule type" value="Genomic_DNA"/>
</dbReference>
<evidence type="ECO:0000259" key="12">
    <source>
        <dbReference type="PROSITE" id="PS50885"/>
    </source>
</evidence>
<dbReference type="Gene3D" id="1.10.287.950">
    <property type="entry name" value="Methyl-accepting chemotaxis protein"/>
    <property type="match status" value="1"/>
</dbReference>
<protein>
    <submittedName>
        <fullName evidence="13">Methyl-accepting chemotaxis protein</fullName>
    </submittedName>
</protein>
<sequence>MKKKVGQKTNMQKMNNGQKISFKQRISKIFHNLLHVRGSIRAKLILSFMIPVIFIIILGVAAYSSASKSIISIFTESTENMIISTGKYYDIIMQNIEDKAVQLSMDDNMKQYYNGKLKDDIIAESNLLKKVRNTISTTAVSDQYIENIFIYANYGSSISSLGDFTSKDAFASFSETEEAKKATEVKSLWTGYHNFSDTEFDTSTNTYAITFIKQYMGMSGRPIGFLQFDVSMNVISDALSSMNLPKDSKVAFISADGREITPDGDNTETLFYGKDYYNNIITSESQDGNMPVSFHGEEHLMIFTKIGDTGAAIAALVPVSEITSQANSIRLLAIVIVLVAGIIAGLIGVVVAAGIDKDIKAIIGSLSKAAGGDLTVEVQTKRKDEFLVLSDSINHMIRNMKMLITKASSIGEAVISSSQNVSQNSELLLTASQDISKAISEIQQGITQQASDAERCLHQTDALANQINLVHENSIAIEKISNDTKSVVTDGIHVVDELNKATGASIQITNDTIQEIEELSNESKAITEIIAVINDIAEQTNLLSLNASIEAARAGDAGRGFSVVADEIRKLAVKSVNSASEIEQIINNISKKTEHTAATVRQAGAISKTTEEKLKDVIMLFNNINVHVDELAIKMSNIADGIHDIDKAKNDTLNAIESISAVAEETSAASEEVDATAQQQLEAVTKMNEAAKSLNGKSSDLDASIRLFKIN</sequence>
<feature type="domain" description="HAMP" evidence="12">
    <location>
        <begin position="353"/>
        <end position="405"/>
    </location>
</feature>
<evidence type="ECO:0000256" key="4">
    <source>
        <dbReference type="ARBA" id="ARBA00022692"/>
    </source>
</evidence>
<dbReference type="GO" id="GO:0006935">
    <property type="term" value="P:chemotaxis"/>
    <property type="evidence" value="ECO:0007669"/>
    <property type="project" value="UniProtKB-KW"/>
</dbReference>
<dbReference type="PANTHER" id="PTHR32089">
    <property type="entry name" value="METHYL-ACCEPTING CHEMOTAXIS PROTEIN MCPB"/>
    <property type="match status" value="1"/>
</dbReference>
<evidence type="ECO:0000256" key="7">
    <source>
        <dbReference type="ARBA" id="ARBA00023224"/>
    </source>
</evidence>
<comment type="caution">
    <text evidence="13">The sequence shown here is derived from an EMBL/GenBank/DDBJ whole genome shotgun (WGS) entry which is preliminary data.</text>
</comment>
<dbReference type="Proteomes" id="UP000574276">
    <property type="component" value="Unassembled WGS sequence"/>
</dbReference>
<evidence type="ECO:0000256" key="2">
    <source>
        <dbReference type="ARBA" id="ARBA00022475"/>
    </source>
</evidence>
<evidence type="ECO:0000313" key="14">
    <source>
        <dbReference type="Proteomes" id="UP000574276"/>
    </source>
</evidence>
<keyword evidence="3" id="KW-0145">Chemotaxis</keyword>